<keyword evidence="3" id="KW-1185">Reference proteome</keyword>
<dbReference type="Pfam" id="PF13966">
    <property type="entry name" value="zf-RVT"/>
    <property type="match status" value="1"/>
</dbReference>
<dbReference type="AlphaFoldDB" id="A0ABD3I7Q0"/>
<accession>A0ABD3I7Q0</accession>
<sequence>MDGARNPPSPTAEENPFCTNDLRISRGRKVNIDTNQNTSLANHGSFRQSTAKQYMGWQQTTRTWKYLMKKSETEEQTMNHKWAQTDTRRLWTKRFTNIWRSPLPHRDKVWLWKLLQQGLPTMERVAKWGKSDGNFCRCKSAIESMEHLFLDCRHTQEKWNECRKVTTGSALDIRETNDLFQIMDETWKGKCTAKIVFFVKILWSIWLERNSSTYNAKDIRIPIKVAARQTADVLSAKIDQVKTGSEIASKLKHELNLISSLFQLDAPDNQESQATNDDTPTKT</sequence>
<evidence type="ECO:0000313" key="2">
    <source>
        <dbReference type="EMBL" id="KAL3699718.1"/>
    </source>
</evidence>
<evidence type="ECO:0000313" key="3">
    <source>
        <dbReference type="Proteomes" id="UP001633002"/>
    </source>
</evidence>
<protein>
    <recommendedName>
        <fullName evidence="1">Reverse transcriptase zinc-binding domain-containing protein</fullName>
    </recommendedName>
</protein>
<organism evidence="2 3">
    <name type="scientific">Riccia sorocarpa</name>
    <dbReference type="NCBI Taxonomy" id="122646"/>
    <lineage>
        <taxon>Eukaryota</taxon>
        <taxon>Viridiplantae</taxon>
        <taxon>Streptophyta</taxon>
        <taxon>Embryophyta</taxon>
        <taxon>Marchantiophyta</taxon>
        <taxon>Marchantiopsida</taxon>
        <taxon>Marchantiidae</taxon>
        <taxon>Marchantiales</taxon>
        <taxon>Ricciaceae</taxon>
        <taxon>Riccia</taxon>
    </lineage>
</organism>
<gene>
    <name evidence="2" type="ORF">R1sor_017740</name>
</gene>
<dbReference type="Proteomes" id="UP001633002">
    <property type="component" value="Unassembled WGS sequence"/>
</dbReference>
<evidence type="ECO:0000259" key="1">
    <source>
        <dbReference type="Pfam" id="PF13966"/>
    </source>
</evidence>
<dbReference type="InterPro" id="IPR026960">
    <property type="entry name" value="RVT-Znf"/>
</dbReference>
<comment type="caution">
    <text evidence="2">The sequence shown here is derived from an EMBL/GenBank/DDBJ whole genome shotgun (WGS) entry which is preliminary data.</text>
</comment>
<feature type="domain" description="Reverse transcriptase zinc-binding" evidence="1">
    <location>
        <begin position="78"/>
        <end position="159"/>
    </location>
</feature>
<dbReference type="EMBL" id="JBJQOH010000001">
    <property type="protein sequence ID" value="KAL3699718.1"/>
    <property type="molecule type" value="Genomic_DNA"/>
</dbReference>
<name>A0ABD3I7Q0_9MARC</name>
<proteinExistence type="predicted"/>
<reference evidence="2 3" key="1">
    <citation type="submission" date="2024-09" db="EMBL/GenBank/DDBJ databases">
        <title>Chromosome-scale assembly of Riccia sorocarpa.</title>
        <authorList>
            <person name="Paukszto L."/>
        </authorList>
    </citation>
    <scope>NUCLEOTIDE SEQUENCE [LARGE SCALE GENOMIC DNA]</scope>
    <source>
        <strain evidence="2">LP-2024</strain>
        <tissue evidence="2">Aerial parts of the thallus</tissue>
    </source>
</reference>